<dbReference type="GO" id="GO:0030288">
    <property type="term" value="C:outer membrane-bounded periplasmic space"/>
    <property type="evidence" value="ECO:0007669"/>
    <property type="project" value="TreeGrafter"/>
</dbReference>
<reference evidence="5" key="2">
    <citation type="journal article" date="2021" name="PeerJ">
        <title>Extensive microbial diversity within the chicken gut microbiome revealed by metagenomics and culture.</title>
        <authorList>
            <person name="Gilroy R."/>
            <person name="Ravi A."/>
            <person name="Getino M."/>
            <person name="Pursley I."/>
            <person name="Horton D.L."/>
            <person name="Alikhan N.F."/>
            <person name="Baker D."/>
            <person name="Gharbi K."/>
            <person name="Hall N."/>
            <person name="Watson M."/>
            <person name="Adriaenssens E.M."/>
            <person name="Foster-Nyarko E."/>
            <person name="Jarju S."/>
            <person name="Secka A."/>
            <person name="Antonio M."/>
            <person name="Oren A."/>
            <person name="Chaudhuri R.R."/>
            <person name="La Ragione R."/>
            <person name="Hildebrand F."/>
            <person name="Pallen M.J."/>
        </authorList>
    </citation>
    <scope>NUCLEOTIDE SEQUENCE</scope>
    <source>
        <strain evidence="5">20514</strain>
    </source>
</reference>
<dbReference type="SUPFAM" id="SSF53187">
    <property type="entry name" value="Zn-dependent exopeptidases"/>
    <property type="match status" value="1"/>
</dbReference>
<dbReference type="InterPro" id="IPR050695">
    <property type="entry name" value="N-acetylmuramoyl_amidase_3"/>
</dbReference>
<name>A0A9D9HGH1_9BACT</name>
<evidence type="ECO:0000256" key="1">
    <source>
        <dbReference type="ARBA" id="ARBA00001561"/>
    </source>
</evidence>
<dbReference type="EC" id="3.5.1.28" evidence="2"/>
<reference evidence="5" key="1">
    <citation type="submission" date="2020-10" db="EMBL/GenBank/DDBJ databases">
        <authorList>
            <person name="Gilroy R."/>
        </authorList>
    </citation>
    <scope>NUCLEOTIDE SEQUENCE</scope>
    <source>
        <strain evidence="5">20514</strain>
    </source>
</reference>
<evidence type="ECO:0000256" key="3">
    <source>
        <dbReference type="ARBA" id="ARBA00022801"/>
    </source>
</evidence>
<dbReference type="GO" id="GO:0009253">
    <property type="term" value="P:peptidoglycan catabolic process"/>
    <property type="evidence" value="ECO:0007669"/>
    <property type="project" value="InterPro"/>
</dbReference>
<evidence type="ECO:0000256" key="2">
    <source>
        <dbReference type="ARBA" id="ARBA00011901"/>
    </source>
</evidence>
<dbReference type="Pfam" id="PF01520">
    <property type="entry name" value="Amidase_3"/>
    <property type="match status" value="1"/>
</dbReference>
<proteinExistence type="predicted"/>
<dbReference type="AlphaFoldDB" id="A0A9D9HGH1"/>
<sequence length="372" mass="40656">MKTRHHISGMAVLSLLLIFLFPAPLSADSGNSLRLKTVVIDAGHGGKDPGCVSRDGRVLEKTVNLDIARKLGAKISAYYPDVKVIYTRTTDVFVTLNNRADIANRNNADLFISIHVNASTSTQPHGFSTHILGNGKSDNFSANMDVCRRENSVILLEDDYTTDYQGFNPEDPESFIFFNLMQSAFYEQSLAFAAEADKEMLKGPVKHSRGISQDPLWVLWRTGMPAVLVEVGFMSNASDLKILNSATNRDAIAQRLFNAFRSFKAKYDASLDFTAGQPVQDVAHTGQGGGLSVPGSGEDGYGVQVFVLGKRLQPGDKAFKGYDVVPVKAGNVYKYIIKVSSADEARSLFRKTRKTFPGSFPVKIENGKVSAL</sequence>
<dbReference type="SMART" id="SM00646">
    <property type="entry name" value="Ami_3"/>
    <property type="match status" value="1"/>
</dbReference>
<dbReference type="PANTHER" id="PTHR30404">
    <property type="entry name" value="N-ACETYLMURAMOYL-L-ALANINE AMIDASE"/>
    <property type="match status" value="1"/>
</dbReference>
<gene>
    <name evidence="5" type="ORF">IAC29_07600</name>
</gene>
<feature type="domain" description="MurNAc-LAA" evidence="4">
    <location>
        <begin position="100"/>
        <end position="261"/>
    </location>
</feature>
<dbReference type="Proteomes" id="UP000810252">
    <property type="component" value="Unassembled WGS sequence"/>
</dbReference>
<dbReference type="InterPro" id="IPR002508">
    <property type="entry name" value="MurNAc-LAA_cat"/>
</dbReference>
<accession>A0A9D9HGH1</accession>
<dbReference type="CDD" id="cd02696">
    <property type="entry name" value="MurNAc-LAA"/>
    <property type="match status" value="1"/>
</dbReference>
<evidence type="ECO:0000313" key="5">
    <source>
        <dbReference type="EMBL" id="MBO8449117.1"/>
    </source>
</evidence>
<comment type="catalytic activity">
    <reaction evidence="1">
        <text>Hydrolyzes the link between N-acetylmuramoyl residues and L-amino acid residues in certain cell-wall glycopeptides.</text>
        <dbReference type="EC" id="3.5.1.28"/>
    </reaction>
</comment>
<dbReference type="FunFam" id="3.40.630.40:FF:000005">
    <property type="entry name" value="N-acetylmuramoyl-L-alanine amidase (AmiA)"/>
    <property type="match status" value="1"/>
</dbReference>
<dbReference type="PANTHER" id="PTHR30404:SF0">
    <property type="entry name" value="N-ACETYLMURAMOYL-L-ALANINE AMIDASE AMIC"/>
    <property type="match status" value="1"/>
</dbReference>
<dbReference type="GO" id="GO:0008745">
    <property type="term" value="F:N-acetylmuramoyl-L-alanine amidase activity"/>
    <property type="evidence" value="ECO:0007669"/>
    <property type="project" value="UniProtKB-EC"/>
</dbReference>
<keyword evidence="3" id="KW-0378">Hydrolase</keyword>
<dbReference type="Gene3D" id="3.40.630.40">
    <property type="entry name" value="Zn-dependent exopeptidases"/>
    <property type="match status" value="1"/>
</dbReference>
<organism evidence="5 6">
    <name type="scientific">Candidatus Cryptobacteroides merdigallinarum</name>
    <dbReference type="NCBI Taxonomy" id="2840770"/>
    <lineage>
        <taxon>Bacteria</taxon>
        <taxon>Pseudomonadati</taxon>
        <taxon>Bacteroidota</taxon>
        <taxon>Bacteroidia</taxon>
        <taxon>Bacteroidales</taxon>
        <taxon>Candidatus Cryptobacteroides</taxon>
    </lineage>
</organism>
<evidence type="ECO:0000313" key="6">
    <source>
        <dbReference type="Proteomes" id="UP000810252"/>
    </source>
</evidence>
<comment type="caution">
    <text evidence="5">The sequence shown here is derived from an EMBL/GenBank/DDBJ whole genome shotgun (WGS) entry which is preliminary data.</text>
</comment>
<protein>
    <recommendedName>
        <fullName evidence="2">N-acetylmuramoyl-L-alanine amidase</fullName>
        <ecNumber evidence="2">3.5.1.28</ecNumber>
    </recommendedName>
</protein>
<evidence type="ECO:0000259" key="4">
    <source>
        <dbReference type="SMART" id="SM00646"/>
    </source>
</evidence>
<dbReference type="EMBL" id="JADIMQ010000109">
    <property type="protein sequence ID" value="MBO8449117.1"/>
    <property type="molecule type" value="Genomic_DNA"/>
</dbReference>